<organism evidence="4 5">
    <name type="scientific">Anthropogastromicrobium aceti</name>
    <dbReference type="NCBI Taxonomy" id="2981768"/>
    <lineage>
        <taxon>Bacteria</taxon>
        <taxon>Bacillati</taxon>
        <taxon>Bacillota</taxon>
        <taxon>Clostridia</taxon>
        <taxon>Lachnospirales</taxon>
        <taxon>Lachnospiraceae</taxon>
        <taxon>Anthropogastromicrobium</taxon>
    </lineage>
</organism>
<evidence type="ECO:0000313" key="5">
    <source>
        <dbReference type="Proteomes" id="UP001198200"/>
    </source>
</evidence>
<dbReference type="GO" id="GO:0000166">
    <property type="term" value="F:nucleotide binding"/>
    <property type="evidence" value="ECO:0007669"/>
    <property type="project" value="InterPro"/>
</dbReference>
<dbReference type="EMBL" id="JAJEQN010000074">
    <property type="protein sequence ID" value="MCC2223116.1"/>
    <property type="molecule type" value="Genomic_DNA"/>
</dbReference>
<feature type="domain" description="Gfo/Idh/MocA-like oxidoreductase N-terminal" evidence="2">
    <location>
        <begin position="5"/>
        <end position="117"/>
    </location>
</feature>
<comment type="caution">
    <text evidence="4">The sequence shown here is derived from an EMBL/GenBank/DDBJ whole genome shotgun (WGS) entry which is preliminary data.</text>
</comment>
<evidence type="ECO:0000259" key="2">
    <source>
        <dbReference type="Pfam" id="PF01408"/>
    </source>
</evidence>
<sequence length="364" mass="39664">MDKKMKVAVVGCGAISDIYLTNMIERFDNLEVVACCAAHFEHAQKKAQKYGIKACTYEEILSDDAIEMVVILTPAPTHEELIRRAIEAGKHVYTEKTMTLSHHTAEKLVSEAQKKGLHIGSAPDTFLGAALQTARKALDDGLIGEITSFDACANRDIDLLASLFGFLRMPGGGIGYDFGVYYLTALVSLFGPVNKVVASVRNLARSRVNVLPDSPSFGQEFAYENESQIFTILEMENGVTGTFSVNGDSIINDQANFTIYGKKGIIKIPDPNNFGGKVVYIPAQNGFGKNMEPQILDYGFPYGENSRGLGPSEMADAIIKGRKHRANAQMACHVLEVIDCIMESGKKGAFVTVTSSCERPEKMN</sequence>
<dbReference type="InterPro" id="IPR036291">
    <property type="entry name" value="NAD(P)-bd_dom_sf"/>
</dbReference>
<dbReference type="Gene3D" id="3.40.50.720">
    <property type="entry name" value="NAD(P)-binding Rossmann-like Domain"/>
    <property type="match status" value="1"/>
</dbReference>
<dbReference type="SUPFAM" id="SSF51735">
    <property type="entry name" value="NAD(P)-binding Rossmann-fold domains"/>
    <property type="match status" value="1"/>
</dbReference>
<dbReference type="InterPro" id="IPR000683">
    <property type="entry name" value="Gfo/Idh/MocA-like_OxRdtase_N"/>
</dbReference>
<dbReference type="RefSeq" id="WP_227102027.1">
    <property type="nucleotide sequence ID" value="NZ_JAJEQN010000074.1"/>
</dbReference>
<protein>
    <submittedName>
        <fullName evidence="4">Gfo/Idh/MocA family oxidoreductase</fullName>
    </submittedName>
</protein>
<keyword evidence="5" id="KW-1185">Reference proteome</keyword>
<dbReference type="PANTHER" id="PTHR43818">
    <property type="entry name" value="BCDNA.GH03377"/>
    <property type="match status" value="1"/>
</dbReference>
<reference evidence="4 5" key="1">
    <citation type="submission" date="2021-10" db="EMBL/GenBank/DDBJ databases">
        <title>Anaerobic single-cell dispensing facilitates the cultivation of human gut bacteria.</title>
        <authorList>
            <person name="Afrizal A."/>
        </authorList>
    </citation>
    <scope>NUCLEOTIDE SEQUENCE [LARGE SCALE GENOMIC DNA]</scope>
    <source>
        <strain evidence="4 5">CLA-AA-H224</strain>
    </source>
</reference>
<gene>
    <name evidence="4" type="ORF">LKD48_16085</name>
</gene>
<evidence type="ECO:0000313" key="4">
    <source>
        <dbReference type="EMBL" id="MCC2223116.1"/>
    </source>
</evidence>
<dbReference type="InterPro" id="IPR055170">
    <property type="entry name" value="GFO_IDH_MocA-like_dom"/>
</dbReference>
<accession>A0AAE3E8K4</accession>
<dbReference type="AlphaFoldDB" id="A0AAE3E8K4"/>
<feature type="domain" description="GFO/IDH/MocA-like oxidoreductase" evidence="3">
    <location>
        <begin position="132"/>
        <end position="266"/>
    </location>
</feature>
<dbReference type="Gene3D" id="3.30.360.10">
    <property type="entry name" value="Dihydrodipicolinate Reductase, domain 2"/>
    <property type="match status" value="1"/>
</dbReference>
<dbReference type="Pfam" id="PF22725">
    <property type="entry name" value="GFO_IDH_MocA_C3"/>
    <property type="match status" value="1"/>
</dbReference>
<dbReference type="GO" id="GO:0016491">
    <property type="term" value="F:oxidoreductase activity"/>
    <property type="evidence" value="ECO:0007669"/>
    <property type="project" value="UniProtKB-KW"/>
</dbReference>
<dbReference type="SUPFAM" id="SSF55347">
    <property type="entry name" value="Glyceraldehyde-3-phosphate dehydrogenase-like, C-terminal domain"/>
    <property type="match status" value="1"/>
</dbReference>
<evidence type="ECO:0000256" key="1">
    <source>
        <dbReference type="ARBA" id="ARBA00023002"/>
    </source>
</evidence>
<proteinExistence type="predicted"/>
<evidence type="ECO:0000259" key="3">
    <source>
        <dbReference type="Pfam" id="PF22725"/>
    </source>
</evidence>
<dbReference type="Proteomes" id="UP001198200">
    <property type="component" value="Unassembled WGS sequence"/>
</dbReference>
<dbReference type="PANTHER" id="PTHR43818:SF11">
    <property type="entry name" value="BCDNA.GH03377"/>
    <property type="match status" value="1"/>
</dbReference>
<name>A0AAE3E8K4_9FIRM</name>
<dbReference type="InterPro" id="IPR050463">
    <property type="entry name" value="Gfo/Idh/MocA_oxidrdct_glycsds"/>
</dbReference>
<keyword evidence="1" id="KW-0560">Oxidoreductase</keyword>
<dbReference type="Pfam" id="PF01408">
    <property type="entry name" value="GFO_IDH_MocA"/>
    <property type="match status" value="1"/>
</dbReference>